<dbReference type="Proteomes" id="UP001595885">
    <property type="component" value="Unassembled WGS sequence"/>
</dbReference>
<keyword evidence="1" id="KW-0812">Transmembrane</keyword>
<accession>A0ABV9NZ17</accession>
<proteinExistence type="predicted"/>
<keyword evidence="1" id="KW-0472">Membrane</keyword>
<comment type="caution">
    <text evidence="3">The sequence shown here is derived from an EMBL/GenBank/DDBJ whole genome shotgun (WGS) entry which is preliminary data.</text>
</comment>
<evidence type="ECO:0000259" key="2">
    <source>
        <dbReference type="Pfam" id="PF14018"/>
    </source>
</evidence>
<feature type="transmembrane region" description="Helical" evidence="1">
    <location>
        <begin position="96"/>
        <end position="114"/>
    </location>
</feature>
<gene>
    <name evidence="3" type="ORF">ACFO3U_01155</name>
</gene>
<feature type="domain" description="DUF4234" evidence="2">
    <location>
        <begin position="21"/>
        <end position="76"/>
    </location>
</feature>
<protein>
    <submittedName>
        <fullName evidence="3">DUF4234 domain-containing protein</fullName>
    </submittedName>
</protein>
<dbReference type="RefSeq" id="WP_379737614.1">
    <property type="nucleotide sequence ID" value="NZ_JBHSGW010000001.1"/>
</dbReference>
<sequence length="122" mass="13995">MEVINSFNNKPNIPYFKVDPIVVLLLGFFTCGLYLIYWNLKISEVINAANEREVISPVVAILTSFCGLSFFFYWLVGRDGLPKIYELTNQPQKDDSVLLLVLGFFFPMITAMIVQSEINKLY</sequence>
<name>A0ABV9NZ17_9FLAO</name>
<evidence type="ECO:0000313" key="4">
    <source>
        <dbReference type="Proteomes" id="UP001595885"/>
    </source>
</evidence>
<evidence type="ECO:0000256" key="1">
    <source>
        <dbReference type="SAM" id="Phobius"/>
    </source>
</evidence>
<feature type="transmembrane region" description="Helical" evidence="1">
    <location>
        <begin position="20"/>
        <end position="37"/>
    </location>
</feature>
<feature type="transmembrane region" description="Helical" evidence="1">
    <location>
        <begin position="58"/>
        <end position="76"/>
    </location>
</feature>
<dbReference type="Pfam" id="PF14018">
    <property type="entry name" value="DUF4234"/>
    <property type="match status" value="1"/>
</dbReference>
<dbReference type="EMBL" id="JBHSGW010000001">
    <property type="protein sequence ID" value="MFC4738593.1"/>
    <property type="molecule type" value="Genomic_DNA"/>
</dbReference>
<organism evidence="3 4">
    <name type="scientific">Flavobacterium ponti</name>
    <dbReference type="NCBI Taxonomy" id="665133"/>
    <lineage>
        <taxon>Bacteria</taxon>
        <taxon>Pseudomonadati</taxon>
        <taxon>Bacteroidota</taxon>
        <taxon>Flavobacteriia</taxon>
        <taxon>Flavobacteriales</taxon>
        <taxon>Flavobacteriaceae</taxon>
        <taxon>Flavobacterium</taxon>
    </lineage>
</organism>
<keyword evidence="4" id="KW-1185">Reference proteome</keyword>
<reference evidence="4" key="1">
    <citation type="journal article" date="2019" name="Int. J. Syst. Evol. Microbiol.">
        <title>The Global Catalogue of Microorganisms (GCM) 10K type strain sequencing project: providing services to taxonomists for standard genome sequencing and annotation.</title>
        <authorList>
            <consortium name="The Broad Institute Genomics Platform"/>
            <consortium name="The Broad Institute Genome Sequencing Center for Infectious Disease"/>
            <person name="Wu L."/>
            <person name="Ma J."/>
        </authorList>
    </citation>
    <scope>NUCLEOTIDE SEQUENCE [LARGE SCALE GENOMIC DNA]</scope>
    <source>
        <strain evidence="4">CCUG 50349</strain>
    </source>
</reference>
<evidence type="ECO:0000313" key="3">
    <source>
        <dbReference type="EMBL" id="MFC4738593.1"/>
    </source>
</evidence>
<keyword evidence="1" id="KW-1133">Transmembrane helix</keyword>
<dbReference type="InterPro" id="IPR025328">
    <property type="entry name" value="DUF4234"/>
</dbReference>